<dbReference type="Gene3D" id="3.30.70.1290">
    <property type="entry name" value="Transposase IS200-like"/>
    <property type="match status" value="1"/>
</dbReference>
<evidence type="ECO:0000313" key="3">
    <source>
        <dbReference type="Proteomes" id="UP000229247"/>
    </source>
</evidence>
<dbReference type="GO" id="GO:0006313">
    <property type="term" value="P:DNA transposition"/>
    <property type="evidence" value="ECO:0007669"/>
    <property type="project" value="InterPro"/>
</dbReference>
<dbReference type="Proteomes" id="UP000229247">
    <property type="component" value="Unassembled WGS sequence"/>
</dbReference>
<comment type="caution">
    <text evidence="2">The sequence shown here is derived from an EMBL/GenBank/DDBJ whole genome shotgun (WGS) entry which is preliminary data.</text>
</comment>
<sequence>MQKPQFVENQIYHIFNRGVEKRNIFMDEKDYFRFMHDLYEFNDEDRVYNSSYFLKRGPRPIEVQPQYIKKRKLLVDILAFVLMPNHFHLILRQRVENGIVKFLQKVGTGYSMYFNQKHERVGSLFQGRFKAVLILKRAHFIHLPFYIHFNPLKLMPNYQSSTSIEDKIDFLEKYRWSSFPDYIGLKNFPSVTTRDDLLEFFDGAREYRKEAVRWLKERDLRLDKNLTFE</sequence>
<protein>
    <recommendedName>
        <fullName evidence="1">Transposase IS200-like domain-containing protein</fullName>
    </recommendedName>
</protein>
<reference evidence="3" key="1">
    <citation type="submission" date="2017-09" db="EMBL/GenBank/DDBJ databases">
        <title>Depth-based differentiation of microbial function through sediment-hosted aquifers and enrichment of novel symbionts in the deep terrestrial subsurface.</title>
        <authorList>
            <person name="Probst A.J."/>
            <person name="Ladd B."/>
            <person name="Jarett J.K."/>
            <person name="Geller-Mcgrath D.E."/>
            <person name="Sieber C.M.K."/>
            <person name="Emerson J.B."/>
            <person name="Anantharaman K."/>
            <person name="Thomas B.C."/>
            <person name="Malmstrom R."/>
            <person name="Stieglmeier M."/>
            <person name="Klingl A."/>
            <person name="Woyke T."/>
            <person name="Ryan C.M."/>
            <person name="Banfield J.F."/>
        </authorList>
    </citation>
    <scope>NUCLEOTIDE SEQUENCE [LARGE SCALE GENOMIC DNA]</scope>
</reference>
<evidence type="ECO:0000259" key="1">
    <source>
        <dbReference type="SMART" id="SM01321"/>
    </source>
</evidence>
<dbReference type="GO" id="GO:0004803">
    <property type="term" value="F:transposase activity"/>
    <property type="evidence" value="ECO:0007669"/>
    <property type="project" value="InterPro"/>
</dbReference>
<dbReference type="SMART" id="SM01321">
    <property type="entry name" value="Y1_Tnp"/>
    <property type="match status" value="1"/>
</dbReference>
<dbReference type="AlphaFoldDB" id="A0A2M7D6E6"/>
<dbReference type="PANTHER" id="PTHR34322:SF2">
    <property type="entry name" value="TRANSPOSASE IS200-LIKE DOMAIN-CONTAINING PROTEIN"/>
    <property type="match status" value="1"/>
</dbReference>
<dbReference type="InterPro" id="IPR002686">
    <property type="entry name" value="Transposase_17"/>
</dbReference>
<dbReference type="InterPro" id="IPR036515">
    <property type="entry name" value="Transposase_17_sf"/>
</dbReference>
<dbReference type="SUPFAM" id="SSF143422">
    <property type="entry name" value="Transposase IS200-like"/>
    <property type="match status" value="1"/>
</dbReference>
<gene>
    <name evidence="2" type="ORF">COS30_01265</name>
</gene>
<feature type="domain" description="Transposase IS200-like" evidence="1">
    <location>
        <begin position="7"/>
        <end position="150"/>
    </location>
</feature>
<dbReference type="EMBL" id="PEUE01000032">
    <property type="protein sequence ID" value="PIV38580.1"/>
    <property type="molecule type" value="Genomic_DNA"/>
</dbReference>
<proteinExistence type="predicted"/>
<accession>A0A2M7D6E6</accession>
<dbReference type="PANTHER" id="PTHR34322">
    <property type="entry name" value="TRANSPOSASE, Y1_TNP DOMAIN-CONTAINING"/>
    <property type="match status" value="1"/>
</dbReference>
<name>A0A2M7D6E6_9BACT</name>
<dbReference type="Pfam" id="PF01797">
    <property type="entry name" value="Y1_Tnp"/>
    <property type="match status" value="1"/>
</dbReference>
<evidence type="ECO:0000313" key="2">
    <source>
        <dbReference type="EMBL" id="PIV38580.1"/>
    </source>
</evidence>
<organism evidence="2 3">
    <name type="scientific">Candidatus Portnoybacteria bacterium CG02_land_8_20_14_3_00_45_8</name>
    <dbReference type="NCBI Taxonomy" id="1974807"/>
    <lineage>
        <taxon>Bacteria</taxon>
        <taxon>Candidatus Portnoyibacteriota</taxon>
    </lineage>
</organism>
<dbReference type="GO" id="GO:0003677">
    <property type="term" value="F:DNA binding"/>
    <property type="evidence" value="ECO:0007669"/>
    <property type="project" value="InterPro"/>
</dbReference>